<keyword evidence="4 6" id="KW-0560">Oxidoreductase</keyword>
<evidence type="ECO:0000256" key="2">
    <source>
        <dbReference type="ARBA" id="ARBA00012695"/>
    </source>
</evidence>
<dbReference type="SUPFAM" id="SSF51730">
    <property type="entry name" value="FAD-linked oxidoreductase"/>
    <property type="match status" value="1"/>
</dbReference>
<dbReference type="GO" id="GO:0004657">
    <property type="term" value="F:proline dehydrogenase activity"/>
    <property type="evidence" value="ECO:0007669"/>
    <property type="project" value="UniProtKB-EC"/>
</dbReference>
<dbReference type="Pfam" id="PF01619">
    <property type="entry name" value="Pro_dh"/>
    <property type="match status" value="1"/>
</dbReference>
<dbReference type="AlphaFoldDB" id="A0A9W6ZQD6"/>
<keyword evidence="3" id="KW-0106">Calcium</keyword>
<evidence type="ECO:0000313" key="9">
    <source>
        <dbReference type="EMBL" id="GMH58874.1"/>
    </source>
</evidence>
<proteinExistence type="inferred from homology"/>
<dbReference type="InterPro" id="IPR002872">
    <property type="entry name" value="Proline_DH_dom"/>
</dbReference>
<comment type="cofactor">
    <cofactor evidence="6">
        <name>FAD</name>
        <dbReference type="ChEBI" id="CHEBI:57692"/>
    </cofactor>
</comment>
<dbReference type="GO" id="GO:0005739">
    <property type="term" value="C:mitochondrion"/>
    <property type="evidence" value="ECO:0007669"/>
    <property type="project" value="TreeGrafter"/>
</dbReference>
<dbReference type="InterPro" id="IPR029041">
    <property type="entry name" value="FAD-linked_oxidoreductase-like"/>
</dbReference>
<dbReference type="InterPro" id="IPR011992">
    <property type="entry name" value="EF-hand-dom_pair"/>
</dbReference>
<dbReference type="EMBL" id="BRXY01000055">
    <property type="protein sequence ID" value="GMH58874.1"/>
    <property type="molecule type" value="Genomic_DNA"/>
</dbReference>
<dbReference type="GO" id="GO:0005509">
    <property type="term" value="F:calcium ion binding"/>
    <property type="evidence" value="ECO:0007669"/>
    <property type="project" value="InterPro"/>
</dbReference>
<dbReference type="Gene3D" id="3.20.20.220">
    <property type="match status" value="1"/>
</dbReference>
<dbReference type="SMART" id="SM00054">
    <property type="entry name" value="EFh"/>
    <property type="match status" value="1"/>
</dbReference>
<dbReference type="OrthoDB" id="5464at2759"/>
<evidence type="ECO:0000256" key="5">
    <source>
        <dbReference type="ARBA" id="ARBA00023062"/>
    </source>
</evidence>
<dbReference type="SUPFAM" id="SSF47473">
    <property type="entry name" value="EF-hand"/>
    <property type="match status" value="1"/>
</dbReference>
<dbReference type="PANTHER" id="PTHR13914">
    <property type="entry name" value="PROLINE OXIDASE"/>
    <property type="match status" value="1"/>
</dbReference>
<organism evidence="9 10">
    <name type="scientific">Triparma strigata</name>
    <dbReference type="NCBI Taxonomy" id="1606541"/>
    <lineage>
        <taxon>Eukaryota</taxon>
        <taxon>Sar</taxon>
        <taxon>Stramenopiles</taxon>
        <taxon>Ochrophyta</taxon>
        <taxon>Bolidophyceae</taxon>
        <taxon>Parmales</taxon>
        <taxon>Triparmaceae</taxon>
        <taxon>Triparma</taxon>
    </lineage>
</organism>
<evidence type="ECO:0000256" key="6">
    <source>
        <dbReference type="RuleBase" id="RU364054"/>
    </source>
</evidence>
<keyword evidence="10" id="KW-1185">Reference proteome</keyword>
<name>A0A9W6ZQD6_9STRA</name>
<gene>
    <name evidence="9" type="ORF">TrST_g5257</name>
</gene>
<dbReference type="Gene3D" id="1.10.238.10">
    <property type="entry name" value="EF-hand"/>
    <property type="match status" value="1"/>
</dbReference>
<comment type="catalytic activity">
    <reaction evidence="6">
        <text>L-proline + a quinone = (S)-1-pyrroline-5-carboxylate + a quinol + H(+)</text>
        <dbReference type="Rhea" id="RHEA:23784"/>
        <dbReference type="ChEBI" id="CHEBI:15378"/>
        <dbReference type="ChEBI" id="CHEBI:17388"/>
        <dbReference type="ChEBI" id="CHEBI:24646"/>
        <dbReference type="ChEBI" id="CHEBI:60039"/>
        <dbReference type="ChEBI" id="CHEBI:132124"/>
        <dbReference type="EC" id="1.5.5.2"/>
    </reaction>
</comment>
<keyword evidence="6" id="KW-0285">Flavoprotein</keyword>
<dbReference type="InterPro" id="IPR015659">
    <property type="entry name" value="Proline_oxidase"/>
</dbReference>
<dbReference type="InterPro" id="IPR018247">
    <property type="entry name" value="EF_Hand_1_Ca_BS"/>
</dbReference>
<evidence type="ECO:0000256" key="1">
    <source>
        <dbReference type="ARBA" id="ARBA00005869"/>
    </source>
</evidence>
<dbReference type="EC" id="1.5.5.2" evidence="2 6"/>
<dbReference type="GO" id="GO:0010133">
    <property type="term" value="P:L-proline catabolic process to L-glutamate"/>
    <property type="evidence" value="ECO:0007669"/>
    <property type="project" value="TreeGrafter"/>
</dbReference>
<dbReference type="CDD" id="cd00051">
    <property type="entry name" value="EFh"/>
    <property type="match status" value="1"/>
</dbReference>
<comment type="function">
    <text evidence="6">Converts proline to delta-1-pyrroline-5-carboxylate.</text>
</comment>
<dbReference type="PROSITE" id="PS50222">
    <property type="entry name" value="EF_HAND_2"/>
    <property type="match status" value="1"/>
</dbReference>
<keyword evidence="5 6" id="KW-0642">Proline metabolism</keyword>
<evidence type="ECO:0000259" key="8">
    <source>
        <dbReference type="PROSITE" id="PS50222"/>
    </source>
</evidence>
<feature type="domain" description="EF-hand" evidence="8">
    <location>
        <begin position="219"/>
        <end position="254"/>
    </location>
</feature>
<evidence type="ECO:0000256" key="3">
    <source>
        <dbReference type="ARBA" id="ARBA00022837"/>
    </source>
</evidence>
<protein>
    <recommendedName>
        <fullName evidence="2 6">Proline dehydrogenase</fullName>
        <ecNumber evidence="2 6">1.5.5.2</ecNumber>
    </recommendedName>
</protein>
<sequence length="557" mass="62446">MLSAARVLSRSGSSKSSVLLSRNSRPSHPPSIPTIPWRSPFSTLDSPNAATEVPDFDDTFRAYGNKSTAELLRSYVVFQLCSFPIIVRNANQLYNISSSLLPSSLVDGIIKRTFFAHFCGGETTSDLKPCINMLNASGINGILDYAAENAPDESPNEGYDSDDNQPARVYDYVSERECDHHVEVFKQCITAVKDVTPRGFAALKLTALGNPILLERLSVAIIETRKLFEDFDRNGDGVVSVEEFGEAYREIFVDAEEKLPGLLARLDPKGTGQVDYVEWSKLLQPDDLPRLVASCREEGPLSKATPTPEELELMKAMKNRLWEIANLAQELNVRLLIDAEQTYYQPAIDNYVIELQKEFNSKSRLKNPDVPIIFNTYQCYLRDSTSRVRLDLLRASRSNYIFAAKLVRGAYMLAERDRSEKMSYPDPIHPTASATHECYNSCVNLLLEDRVLNSTKNEIMIASHNRESVELAISKVQELGIDQKSGALHFAQLLGMRDDLSFSLGAAGFNAYKYVPYGKVKEVMPYLIRRAQENSDITKGMGEELKGIAGELKRRFF</sequence>
<comment type="caution">
    <text evidence="9">The sequence shown here is derived from an EMBL/GenBank/DDBJ whole genome shotgun (WGS) entry which is preliminary data.</text>
</comment>
<dbReference type="Proteomes" id="UP001165085">
    <property type="component" value="Unassembled WGS sequence"/>
</dbReference>
<dbReference type="PROSITE" id="PS00018">
    <property type="entry name" value="EF_HAND_1"/>
    <property type="match status" value="1"/>
</dbReference>
<comment type="similarity">
    <text evidence="1 6">Belongs to the proline oxidase family.</text>
</comment>
<dbReference type="PANTHER" id="PTHR13914:SF0">
    <property type="entry name" value="PROLINE DEHYDROGENASE 1, MITOCHONDRIAL"/>
    <property type="match status" value="1"/>
</dbReference>
<reference evidence="10" key="1">
    <citation type="journal article" date="2023" name="Commun. Biol.">
        <title>Genome analysis of Parmales, the sister group of diatoms, reveals the evolutionary specialization of diatoms from phago-mixotrophs to photoautotrophs.</title>
        <authorList>
            <person name="Ban H."/>
            <person name="Sato S."/>
            <person name="Yoshikawa S."/>
            <person name="Yamada K."/>
            <person name="Nakamura Y."/>
            <person name="Ichinomiya M."/>
            <person name="Sato N."/>
            <person name="Blanc-Mathieu R."/>
            <person name="Endo H."/>
            <person name="Kuwata A."/>
            <person name="Ogata H."/>
        </authorList>
    </citation>
    <scope>NUCLEOTIDE SEQUENCE [LARGE SCALE GENOMIC DNA]</scope>
    <source>
        <strain evidence="10">NIES 3701</strain>
    </source>
</reference>
<feature type="region of interest" description="Disordered" evidence="7">
    <location>
        <begin position="16"/>
        <end position="38"/>
    </location>
</feature>
<evidence type="ECO:0000256" key="7">
    <source>
        <dbReference type="SAM" id="MobiDB-lite"/>
    </source>
</evidence>
<keyword evidence="6" id="KW-0274">FAD</keyword>
<dbReference type="Pfam" id="PF00036">
    <property type="entry name" value="EF-hand_1"/>
    <property type="match status" value="1"/>
</dbReference>
<evidence type="ECO:0000256" key="4">
    <source>
        <dbReference type="ARBA" id="ARBA00023002"/>
    </source>
</evidence>
<dbReference type="InterPro" id="IPR002048">
    <property type="entry name" value="EF_hand_dom"/>
</dbReference>
<accession>A0A9W6ZQD6</accession>
<evidence type="ECO:0000313" key="10">
    <source>
        <dbReference type="Proteomes" id="UP001165085"/>
    </source>
</evidence>
<dbReference type="GO" id="GO:0071949">
    <property type="term" value="F:FAD binding"/>
    <property type="evidence" value="ECO:0007669"/>
    <property type="project" value="TreeGrafter"/>
</dbReference>